<dbReference type="EMBL" id="GDHC01014568">
    <property type="protein sequence ID" value="JAQ04061.1"/>
    <property type="molecule type" value="Transcribed_RNA"/>
</dbReference>
<gene>
    <name evidence="1" type="ORF">g.7754</name>
</gene>
<accession>A0A146L6J3</accession>
<organism evidence="1">
    <name type="scientific">Lygus hesperus</name>
    <name type="common">Western plant bug</name>
    <dbReference type="NCBI Taxonomy" id="30085"/>
    <lineage>
        <taxon>Eukaryota</taxon>
        <taxon>Metazoa</taxon>
        <taxon>Ecdysozoa</taxon>
        <taxon>Arthropoda</taxon>
        <taxon>Hexapoda</taxon>
        <taxon>Insecta</taxon>
        <taxon>Pterygota</taxon>
        <taxon>Neoptera</taxon>
        <taxon>Paraneoptera</taxon>
        <taxon>Hemiptera</taxon>
        <taxon>Heteroptera</taxon>
        <taxon>Panheteroptera</taxon>
        <taxon>Cimicomorpha</taxon>
        <taxon>Miridae</taxon>
        <taxon>Mirini</taxon>
        <taxon>Lygus</taxon>
    </lineage>
</organism>
<sequence length="113" mass="13294">MYNTSLWMEAKLLEISCKLIERRLMTSDVMTSMIWSWKVGHRLKFLVTRWMAPIHHLQLQATADITITTTIQDEEDEEDEEEDTMLMGFCRRQNVHSVNLRGTLQNVISCFTT</sequence>
<reference evidence="1" key="1">
    <citation type="journal article" date="2016" name="Gigascience">
        <title>De novo construction of an expanded transcriptome assembly for the western tarnished plant bug, Lygus hesperus.</title>
        <authorList>
            <person name="Tassone E.E."/>
            <person name="Geib S.M."/>
            <person name="Hall B."/>
            <person name="Fabrick J.A."/>
            <person name="Brent C.S."/>
            <person name="Hull J.J."/>
        </authorList>
    </citation>
    <scope>NUCLEOTIDE SEQUENCE</scope>
</reference>
<protein>
    <submittedName>
        <fullName evidence="1">Uncharacterized protein</fullName>
    </submittedName>
</protein>
<proteinExistence type="predicted"/>
<dbReference type="AlphaFoldDB" id="A0A146L6J3"/>
<name>A0A146L6J3_LYGHE</name>
<evidence type="ECO:0000313" key="1">
    <source>
        <dbReference type="EMBL" id="JAQ04061.1"/>
    </source>
</evidence>